<feature type="compositionally biased region" description="Polar residues" evidence="5">
    <location>
        <begin position="34"/>
        <end position="53"/>
    </location>
</feature>
<dbReference type="AlphaFoldDB" id="B7GCU1"/>
<dbReference type="PaxDb" id="2850-Phatr50072"/>
<dbReference type="Pfam" id="PF01490">
    <property type="entry name" value="Aa_trans"/>
    <property type="match status" value="1"/>
</dbReference>
<evidence type="ECO:0000256" key="2">
    <source>
        <dbReference type="ARBA" id="ARBA00022692"/>
    </source>
</evidence>
<evidence type="ECO:0000256" key="4">
    <source>
        <dbReference type="ARBA" id="ARBA00023136"/>
    </source>
</evidence>
<evidence type="ECO:0000313" key="10">
    <source>
        <dbReference type="Proteomes" id="UP000000759"/>
    </source>
</evidence>
<feature type="transmembrane region" description="Helical" evidence="6">
    <location>
        <begin position="241"/>
        <end position="264"/>
    </location>
</feature>
<feature type="transmembrane region" description="Helical" evidence="6">
    <location>
        <begin position="108"/>
        <end position="127"/>
    </location>
</feature>
<evidence type="ECO:0000256" key="5">
    <source>
        <dbReference type="SAM" id="MobiDB-lite"/>
    </source>
</evidence>
<feature type="transmembrane region" description="Helical" evidence="6">
    <location>
        <begin position="336"/>
        <end position="359"/>
    </location>
</feature>
<protein>
    <recommendedName>
        <fullName evidence="8">Amino acid transporter transmembrane domain-containing protein</fullName>
    </recommendedName>
</protein>
<dbReference type="GO" id="GO:0016020">
    <property type="term" value="C:membrane"/>
    <property type="evidence" value="ECO:0007669"/>
    <property type="project" value="UniProtKB-SubCell"/>
</dbReference>
<feature type="domain" description="Amino acid transporter transmembrane" evidence="8">
    <location>
        <begin position="98"/>
        <end position="472"/>
    </location>
</feature>
<organism evidence="9 10">
    <name type="scientific">Phaeodactylum tricornutum (strain CCAP 1055/1)</name>
    <dbReference type="NCBI Taxonomy" id="556484"/>
    <lineage>
        <taxon>Eukaryota</taxon>
        <taxon>Sar</taxon>
        <taxon>Stramenopiles</taxon>
        <taxon>Ochrophyta</taxon>
        <taxon>Bacillariophyta</taxon>
        <taxon>Bacillariophyceae</taxon>
        <taxon>Bacillariophycidae</taxon>
        <taxon>Naviculales</taxon>
        <taxon>Phaeodactylaceae</taxon>
        <taxon>Phaeodactylum</taxon>
    </lineage>
</organism>
<evidence type="ECO:0000256" key="3">
    <source>
        <dbReference type="ARBA" id="ARBA00022989"/>
    </source>
</evidence>
<dbReference type="KEGG" id="pti:PHATRDRAFT_50072"/>
<dbReference type="PANTHER" id="PTHR22950:SF652">
    <property type="entry name" value="TRANSMEMBRANE AMINO ACID TRANSPORTER FAMILY PROTEIN"/>
    <property type="match status" value="1"/>
</dbReference>
<feature type="transmembrane region" description="Helical" evidence="6">
    <location>
        <begin position="181"/>
        <end position="203"/>
    </location>
</feature>
<keyword evidence="10" id="KW-1185">Reference proteome</keyword>
<feature type="transmembrane region" description="Helical" evidence="6">
    <location>
        <begin position="133"/>
        <end position="160"/>
    </location>
</feature>
<evidence type="ECO:0000313" key="9">
    <source>
        <dbReference type="EMBL" id="EEC43677.1"/>
    </source>
</evidence>
<sequence length="505" mass="52763">MKVESLWTSLTAVASSLVLVQSRSSLQLPLPLTGTCTPRSPRHSVTSSHTDTGSPDVAHPIVTLRGGAKAKAPTKTLPKSPRKVHGGNAPVVAVGSGTATVASEIFNLVKAIVGVGVLSLPAGIAAFGDAPSALVPALALIAIIGVLSGYGFAIIGRVCAYTGATSYRDAWSRSVGEGTSWIPAWSTTLKTFLACLAFSMVLADTFSSLLGQSADQRTQVLLAVTAIILLPLCWMKNLASLAPFSLLGVMGMAYTAFAMTVRYLDGSYSTGGTGVLVESVAAALRPKFGNAGWESVASPSSLILVCMLSTAYMAHFNAPKFYLELQNNTLPRYHRVVGTSFGISILLMGFITAIGFLTFGANASGLVLNNYASKDSWMSMSRVAVAVSLVFSYPLAFQGCRDGVLDLLNVSSESRKNSLLNFTTILLLAVLTTLAAALRDVSFVLAFGGATLGNLLTYVYPAIMYKAVVDKQGRKERLGVTISSLSAVLGLVMGAVGAKLALDKL</sequence>
<dbReference type="PANTHER" id="PTHR22950">
    <property type="entry name" value="AMINO ACID TRANSPORTER"/>
    <property type="match status" value="1"/>
</dbReference>
<dbReference type="OrthoDB" id="28208at2759"/>
<dbReference type="RefSeq" id="XP_002184941.1">
    <property type="nucleotide sequence ID" value="XM_002184905.1"/>
</dbReference>
<gene>
    <name evidence="9" type="ORF">PHATRDRAFT_50072</name>
</gene>
<evidence type="ECO:0000256" key="6">
    <source>
        <dbReference type="SAM" id="Phobius"/>
    </source>
</evidence>
<evidence type="ECO:0000256" key="1">
    <source>
        <dbReference type="ARBA" id="ARBA00004141"/>
    </source>
</evidence>
<feature type="transmembrane region" description="Helical" evidence="6">
    <location>
        <begin position="218"/>
        <end position="234"/>
    </location>
</feature>
<dbReference type="Proteomes" id="UP000000759">
    <property type="component" value="Chromosome 26"/>
</dbReference>
<comment type="subcellular location">
    <subcellularLocation>
        <location evidence="1">Membrane</location>
        <topology evidence="1">Multi-pass membrane protein</topology>
    </subcellularLocation>
</comment>
<reference evidence="9 10" key="1">
    <citation type="journal article" date="2008" name="Nature">
        <title>The Phaeodactylum genome reveals the evolutionary history of diatom genomes.</title>
        <authorList>
            <person name="Bowler C."/>
            <person name="Allen A.E."/>
            <person name="Badger J.H."/>
            <person name="Grimwood J."/>
            <person name="Jabbari K."/>
            <person name="Kuo A."/>
            <person name="Maheswari U."/>
            <person name="Martens C."/>
            <person name="Maumus F."/>
            <person name="Otillar R.P."/>
            <person name="Rayko E."/>
            <person name="Salamov A."/>
            <person name="Vandepoele K."/>
            <person name="Beszteri B."/>
            <person name="Gruber A."/>
            <person name="Heijde M."/>
            <person name="Katinka M."/>
            <person name="Mock T."/>
            <person name="Valentin K."/>
            <person name="Verret F."/>
            <person name="Berges J.A."/>
            <person name="Brownlee C."/>
            <person name="Cadoret J.P."/>
            <person name="Chiovitti A."/>
            <person name="Choi C.J."/>
            <person name="Coesel S."/>
            <person name="De Martino A."/>
            <person name="Detter J.C."/>
            <person name="Durkin C."/>
            <person name="Falciatore A."/>
            <person name="Fournet J."/>
            <person name="Haruta M."/>
            <person name="Huysman M.J."/>
            <person name="Jenkins B.D."/>
            <person name="Jiroutova K."/>
            <person name="Jorgensen R.E."/>
            <person name="Joubert Y."/>
            <person name="Kaplan A."/>
            <person name="Kroger N."/>
            <person name="Kroth P.G."/>
            <person name="La Roche J."/>
            <person name="Lindquist E."/>
            <person name="Lommer M."/>
            <person name="Martin-Jezequel V."/>
            <person name="Lopez P.J."/>
            <person name="Lucas S."/>
            <person name="Mangogna M."/>
            <person name="McGinnis K."/>
            <person name="Medlin L.K."/>
            <person name="Montsant A."/>
            <person name="Oudot-Le Secq M.P."/>
            <person name="Napoli C."/>
            <person name="Obornik M."/>
            <person name="Parker M.S."/>
            <person name="Petit J.L."/>
            <person name="Porcel B.M."/>
            <person name="Poulsen N."/>
            <person name="Robison M."/>
            <person name="Rychlewski L."/>
            <person name="Rynearson T.A."/>
            <person name="Schmutz J."/>
            <person name="Shapiro H."/>
            <person name="Siaut M."/>
            <person name="Stanley M."/>
            <person name="Sussman M.R."/>
            <person name="Taylor A.R."/>
            <person name="Vardi A."/>
            <person name="von Dassow P."/>
            <person name="Vyverman W."/>
            <person name="Willis A."/>
            <person name="Wyrwicz L.S."/>
            <person name="Rokhsar D.S."/>
            <person name="Weissenbach J."/>
            <person name="Armbrust E.V."/>
            <person name="Green B.R."/>
            <person name="Van de Peer Y."/>
            <person name="Grigoriev I.V."/>
        </authorList>
    </citation>
    <scope>NUCLEOTIDE SEQUENCE [LARGE SCALE GENOMIC DNA]</scope>
    <source>
        <strain evidence="9 10">CCAP 1055/1</strain>
    </source>
</reference>
<proteinExistence type="predicted"/>
<feature type="transmembrane region" description="Helical" evidence="6">
    <location>
        <begin position="418"/>
        <end position="438"/>
    </location>
</feature>
<reference evidence="10" key="2">
    <citation type="submission" date="2008-08" db="EMBL/GenBank/DDBJ databases">
        <authorList>
            <consortium name="Diatom Consortium"/>
            <person name="Grigoriev I."/>
            <person name="Grimwood J."/>
            <person name="Kuo A."/>
            <person name="Otillar R.P."/>
            <person name="Salamov A."/>
            <person name="Detter J.C."/>
            <person name="Lindquist E."/>
            <person name="Shapiro H."/>
            <person name="Lucas S."/>
            <person name="Glavina del Rio T."/>
            <person name="Pitluck S."/>
            <person name="Rokhsar D."/>
            <person name="Bowler C."/>
        </authorList>
    </citation>
    <scope>GENOME REANNOTATION</scope>
    <source>
        <strain evidence="10">CCAP 1055/1</strain>
    </source>
</reference>
<keyword evidence="4 6" id="KW-0472">Membrane</keyword>
<keyword evidence="7" id="KW-0732">Signal</keyword>
<dbReference type="GO" id="GO:0015179">
    <property type="term" value="F:L-amino acid transmembrane transporter activity"/>
    <property type="evidence" value="ECO:0007669"/>
    <property type="project" value="TreeGrafter"/>
</dbReference>
<feature type="transmembrane region" description="Helical" evidence="6">
    <location>
        <begin position="379"/>
        <end position="397"/>
    </location>
</feature>
<feature type="chain" id="PRO_5002855738" description="Amino acid transporter transmembrane domain-containing protein" evidence="7">
    <location>
        <begin position="23"/>
        <end position="505"/>
    </location>
</feature>
<dbReference type="EMBL" id="CM000628">
    <property type="protein sequence ID" value="EEC43677.1"/>
    <property type="molecule type" value="Genomic_DNA"/>
</dbReference>
<evidence type="ECO:0000259" key="8">
    <source>
        <dbReference type="Pfam" id="PF01490"/>
    </source>
</evidence>
<feature type="transmembrane region" description="Helical" evidence="6">
    <location>
        <begin position="444"/>
        <end position="468"/>
    </location>
</feature>
<evidence type="ECO:0000256" key="7">
    <source>
        <dbReference type="SAM" id="SignalP"/>
    </source>
</evidence>
<keyword evidence="3 6" id="KW-1133">Transmembrane helix</keyword>
<feature type="transmembrane region" description="Helical" evidence="6">
    <location>
        <begin position="480"/>
        <end position="502"/>
    </location>
</feature>
<feature type="transmembrane region" description="Helical" evidence="6">
    <location>
        <begin position="296"/>
        <end position="315"/>
    </location>
</feature>
<dbReference type="OMA" id="RQFTISI"/>
<dbReference type="STRING" id="556484.B7GCU1"/>
<dbReference type="InterPro" id="IPR013057">
    <property type="entry name" value="AA_transpt_TM"/>
</dbReference>
<feature type="region of interest" description="Disordered" evidence="5">
    <location>
        <begin position="33"/>
        <end position="57"/>
    </location>
</feature>
<feature type="signal peptide" evidence="7">
    <location>
        <begin position="1"/>
        <end position="22"/>
    </location>
</feature>
<name>B7GCU1_PHATC</name>
<dbReference type="HOGENOM" id="CLU_032959_0_0_1"/>
<keyword evidence="2 6" id="KW-0812">Transmembrane</keyword>
<dbReference type="InParanoid" id="B7GCU1"/>
<accession>B7GCU1</accession>
<dbReference type="GeneID" id="7198814"/>
<dbReference type="eggNOG" id="KOG1305">
    <property type="taxonomic scope" value="Eukaryota"/>
</dbReference>